<organism evidence="1 2">
    <name type="scientific">Fusarium austroafricanum</name>
    <dbReference type="NCBI Taxonomy" id="2364996"/>
    <lineage>
        <taxon>Eukaryota</taxon>
        <taxon>Fungi</taxon>
        <taxon>Dikarya</taxon>
        <taxon>Ascomycota</taxon>
        <taxon>Pezizomycotina</taxon>
        <taxon>Sordariomycetes</taxon>
        <taxon>Hypocreomycetidae</taxon>
        <taxon>Hypocreales</taxon>
        <taxon>Nectriaceae</taxon>
        <taxon>Fusarium</taxon>
        <taxon>Fusarium concolor species complex</taxon>
    </lineage>
</organism>
<evidence type="ECO:0000313" key="2">
    <source>
        <dbReference type="Proteomes" id="UP000605986"/>
    </source>
</evidence>
<accession>A0A8H4JGB3</accession>
<gene>
    <name evidence="1" type="ORF">F53441_14216</name>
</gene>
<dbReference type="EMBL" id="JAADJG010001114">
    <property type="protein sequence ID" value="KAF4424867.1"/>
    <property type="molecule type" value="Genomic_DNA"/>
</dbReference>
<keyword evidence="2" id="KW-1185">Reference proteome</keyword>
<dbReference type="AlphaFoldDB" id="A0A8H4JGB3"/>
<reference evidence="1" key="1">
    <citation type="submission" date="2020-01" db="EMBL/GenBank/DDBJ databases">
        <title>Identification and distribution of gene clusters putatively required for synthesis of sphingolipid metabolism inhibitors in phylogenetically diverse species of the filamentous fungus Fusarium.</title>
        <authorList>
            <person name="Kim H.-S."/>
            <person name="Busman M."/>
            <person name="Brown D.W."/>
            <person name="Divon H."/>
            <person name="Uhlig S."/>
            <person name="Proctor R.H."/>
        </authorList>
    </citation>
    <scope>NUCLEOTIDE SEQUENCE</scope>
    <source>
        <strain evidence="1">NRRL 53441</strain>
    </source>
</reference>
<comment type="caution">
    <text evidence="1">The sequence shown here is derived from an EMBL/GenBank/DDBJ whole genome shotgun (WGS) entry which is preliminary data.</text>
</comment>
<evidence type="ECO:0000313" key="1">
    <source>
        <dbReference type="EMBL" id="KAF4424867.1"/>
    </source>
</evidence>
<proteinExistence type="predicted"/>
<sequence>MQRRTASNALNATKGKGKMFLRKETKWGDTYYVLNRWPEAPKPPEVDEYFQFSDLVLDLDDMFSKHVRPSSEEDEELALKKWSQDGKRKDLQRKLYRIEKTLDWSRAKTFELYSNPSNGWRLGSHDIFSAALRAPSSAPLIASSESRQGSSRISTAETQTNKLRLISSNNGIAKHVVEDDSMLLRWLQSRTKVSWSEQHSTVSPSHSIQLSAALENQDSITSIRRLVSQCLSLEQNSFSFHQPQNPEQGSSVKNLSSDLRNACENILKQDSLQNKHDVLVFLGNLVQRLSARGDHVGGPLCGLGLKLSAEILNPTVAHRYYLMGHEVGYWTDNHQGSIDMLQGLETYLHNLNSGPQPSGLDLNSRQELLQLLLHGTNEENHLVSDDALVRTLVAACLRDISEEEEETALDAYRTYIGLFGHLGNAHLLSQQYWISAKTVEVLTGQAMIEDKKHQLQRMLPEAFQAAMNTINPSVSVVDERLKEI</sequence>
<dbReference type="Proteomes" id="UP000605986">
    <property type="component" value="Unassembled WGS sequence"/>
</dbReference>
<name>A0A8H4JGB3_9HYPO</name>
<protein>
    <submittedName>
        <fullName evidence="1">Uncharacterized protein</fullName>
    </submittedName>
</protein>
<dbReference type="OrthoDB" id="4581301at2759"/>